<protein>
    <submittedName>
        <fullName evidence="2">Uncharacterized protein</fullName>
    </submittedName>
</protein>
<accession>A0A0C1EI71</accession>
<dbReference type="PATRIC" id="fig|83552.4.peg.2564"/>
<comment type="caution">
    <text evidence="2">The sequence shown here is derived from an EMBL/GenBank/DDBJ whole genome shotgun (WGS) entry which is preliminary data.</text>
</comment>
<name>A0A0C1EI71_9BACT</name>
<gene>
    <name evidence="2" type="ORF">DB43_AL00170</name>
</gene>
<keyword evidence="1" id="KW-0472">Membrane</keyword>
<keyword evidence="1" id="KW-1133">Transmembrane helix</keyword>
<feature type="transmembrane region" description="Helical" evidence="1">
    <location>
        <begin position="127"/>
        <end position="145"/>
    </location>
</feature>
<keyword evidence="1" id="KW-0812">Transmembrane</keyword>
<dbReference type="Proteomes" id="UP000031307">
    <property type="component" value="Unassembled WGS sequence"/>
</dbReference>
<dbReference type="EMBL" id="JSAM01000122">
    <property type="protein sequence ID" value="KIA76334.1"/>
    <property type="molecule type" value="Genomic_DNA"/>
</dbReference>
<dbReference type="AlphaFoldDB" id="A0A0C1EI71"/>
<evidence type="ECO:0000256" key="1">
    <source>
        <dbReference type="SAM" id="Phobius"/>
    </source>
</evidence>
<evidence type="ECO:0000313" key="2">
    <source>
        <dbReference type="EMBL" id="KIA76334.1"/>
    </source>
</evidence>
<evidence type="ECO:0000313" key="3">
    <source>
        <dbReference type="Proteomes" id="UP000031307"/>
    </source>
</evidence>
<proteinExistence type="predicted"/>
<reference evidence="2 3" key="1">
    <citation type="journal article" date="2014" name="Mol. Biol. Evol.">
        <title>Massive expansion of Ubiquitination-related gene families within the Chlamydiae.</title>
        <authorList>
            <person name="Domman D."/>
            <person name="Collingro A."/>
            <person name="Lagkouvardos I."/>
            <person name="Gehre L."/>
            <person name="Weinmaier T."/>
            <person name="Rattei T."/>
            <person name="Subtil A."/>
            <person name="Horn M."/>
        </authorList>
    </citation>
    <scope>NUCLEOTIDE SEQUENCE [LARGE SCALE GENOMIC DNA]</scope>
    <source>
        <strain evidence="2 3">OEW1</strain>
    </source>
</reference>
<sequence length="428" mass="48893">MNRFQVNKLVFQKTWVIHCKISQNESKFPAIPPNISFFFKTYHSYVKAMMIHSQISSLPSFEKSKHLFKTFSKSSLSLLGRSTQYPYSSSKPLVFIHTKKIFTTTGKNPKNLFQATRARHFSRDKKWIYTLAGIATATGAGVLFYNHNQKEKAAVIATQNATKIPKYGPLYDNKTLVLHGVGCKVWKIASILNHGILSFQAAKDKKLVLGLNYGHEGLPLMNGIDYISVAHPPTVKNDSHEAFSTFIKNGASLAIVNVLVTTNAPVNLRTCNKKLYNSLHPGNRELAKEMGYGYFECSDEAYVYYQIEPKCFVGLVIDERLMSKKITEIEWLSPHDSDHFQVQCLSFLHFLKENYNIEDESLAEKITKPALHSFSERLELINECRNLFYLGLSKRHASWEEITVIDLLITWLPERMKIYNTDGFEICP</sequence>
<organism evidence="2 3">
    <name type="scientific">Parachlamydia acanthamoebae</name>
    <dbReference type="NCBI Taxonomy" id="83552"/>
    <lineage>
        <taxon>Bacteria</taxon>
        <taxon>Pseudomonadati</taxon>
        <taxon>Chlamydiota</taxon>
        <taxon>Chlamydiia</taxon>
        <taxon>Parachlamydiales</taxon>
        <taxon>Parachlamydiaceae</taxon>
        <taxon>Parachlamydia</taxon>
    </lineage>
</organism>